<name>A0AAY5L130_ESOLU</name>
<evidence type="ECO:0000256" key="3">
    <source>
        <dbReference type="ARBA" id="ARBA00023186"/>
    </source>
</evidence>
<comment type="subunit">
    <text evidence="6">Interacts with PSMC3. Part of a transient complex (modulator) containing PSMD9, PSMC6 and PSMC3 formed during the assembly of the 26S proteasome.</text>
</comment>
<dbReference type="InterPro" id="IPR035269">
    <property type="entry name" value="PSMD9"/>
</dbReference>
<keyword evidence="3" id="KW-0143">Chaperone</keyword>
<dbReference type="SMART" id="SM00228">
    <property type="entry name" value="PDZ"/>
    <property type="match status" value="1"/>
</dbReference>
<keyword evidence="9" id="KW-1185">Reference proteome</keyword>
<dbReference type="GO" id="GO:0005737">
    <property type="term" value="C:cytoplasm"/>
    <property type="evidence" value="ECO:0007669"/>
    <property type="project" value="TreeGrafter"/>
</dbReference>
<dbReference type="AlphaFoldDB" id="A0AAY5L130"/>
<dbReference type="GO" id="GO:0005634">
    <property type="term" value="C:nucleus"/>
    <property type="evidence" value="ECO:0007669"/>
    <property type="project" value="TreeGrafter"/>
</dbReference>
<dbReference type="GeneTree" id="ENSGT00390000004147"/>
<evidence type="ECO:0000256" key="4">
    <source>
        <dbReference type="ARBA" id="ARBA00030007"/>
    </source>
</evidence>
<reference evidence="8" key="2">
    <citation type="submission" date="2025-08" db="UniProtKB">
        <authorList>
            <consortium name="Ensembl"/>
        </authorList>
    </citation>
    <scope>IDENTIFICATION</scope>
</reference>
<evidence type="ECO:0000313" key="9">
    <source>
        <dbReference type="Proteomes" id="UP000265140"/>
    </source>
</evidence>
<proteinExistence type="inferred from homology"/>
<dbReference type="PANTHER" id="PTHR12651:SF1">
    <property type="entry name" value="26S PROTEASOME NON-ATPASE REGULATORY SUBUNIT 9"/>
    <property type="match status" value="1"/>
</dbReference>
<dbReference type="InterPro" id="IPR041489">
    <property type="entry name" value="PDZ_6"/>
</dbReference>
<dbReference type="InterPro" id="IPR036034">
    <property type="entry name" value="PDZ_sf"/>
</dbReference>
<feature type="domain" description="PDZ" evidence="7">
    <location>
        <begin position="117"/>
        <end position="186"/>
    </location>
</feature>
<protein>
    <recommendedName>
        <fullName evidence="2">26S proteasome non-ATPase regulatory subunit 9</fullName>
    </recommendedName>
    <alternativeName>
        <fullName evidence="4">26S proteasome regulatory subunit p27</fullName>
    </alternativeName>
</protein>
<sequence length="233" mass="25985">MKMTEENNDENVTITMEDVQSLIKKKDQIEEQIKAYYGVLEDQSVGMEGPLVDAEGFPRADVNVYQIRTARHSIHCLQNDHKAIMVEIEEALHRLHARERAKREQDQAGSQTESTMEQEFILPSPFARVDAVSQGSPACQAGLRVGDEIISFGSVNTGNFQNLQNIASVVQHSVGKQLSVTVIRNGQKTQMGLTPQQWSGRGFLGLVFYISSLILDNILFDRTTVVHIGCNVQ</sequence>
<dbReference type="SUPFAM" id="SSF50156">
    <property type="entry name" value="PDZ domain-like"/>
    <property type="match status" value="1"/>
</dbReference>
<evidence type="ECO:0000256" key="1">
    <source>
        <dbReference type="ARBA" id="ARBA00005256"/>
    </source>
</evidence>
<dbReference type="Gene3D" id="2.30.42.10">
    <property type="match status" value="1"/>
</dbReference>
<comment type="function">
    <text evidence="5">Acts as a chaperone during the assembly of the 26S proteasome, specifically of the base subcomplex of the PA700/19S regulatory complex (RC). During the base subcomplex assembly is part of an intermediate PSMD9:PSMC6:PSMC3 module, also known as modulator trimer complex; PSMD9 is released during the further base assembly process.</text>
</comment>
<accession>A0AAY5L130</accession>
<dbReference type="Gene3D" id="6.10.140.1710">
    <property type="match status" value="1"/>
</dbReference>
<dbReference type="Pfam" id="PF18265">
    <property type="entry name" value="Nas2_N"/>
    <property type="match status" value="1"/>
</dbReference>
<reference evidence="8 9" key="1">
    <citation type="submission" date="2020-02" db="EMBL/GenBank/DDBJ databases">
        <title>Esox lucius (northern pike) genome, fEsoLuc1, primary haplotype.</title>
        <authorList>
            <person name="Myers G."/>
            <person name="Karagic N."/>
            <person name="Meyer A."/>
            <person name="Pippel M."/>
            <person name="Reichard M."/>
            <person name="Winkler S."/>
            <person name="Tracey A."/>
            <person name="Sims Y."/>
            <person name="Howe K."/>
            <person name="Rhie A."/>
            <person name="Formenti G."/>
            <person name="Durbin R."/>
            <person name="Fedrigo O."/>
            <person name="Jarvis E.D."/>
        </authorList>
    </citation>
    <scope>NUCLEOTIDE SEQUENCE [LARGE SCALE GENOMIC DNA]</scope>
</reference>
<dbReference type="InterPro" id="IPR001478">
    <property type="entry name" value="PDZ"/>
</dbReference>
<dbReference type="GO" id="GO:0070682">
    <property type="term" value="P:proteasome regulatory particle assembly"/>
    <property type="evidence" value="ECO:0007669"/>
    <property type="project" value="InterPro"/>
</dbReference>
<dbReference type="Ensembl" id="ENSELUT00000096223.1">
    <property type="protein sequence ID" value="ENSELUP00000094839.1"/>
    <property type="gene ID" value="ENSELUG00000027208.2"/>
</dbReference>
<comment type="similarity">
    <text evidence="1">Belongs to the proteasome subunit p27 family.</text>
</comment>
<dbReference type="FunFam" id="2.30.42.10:FF:000107">
    <property type="entry name" value="26S proteasome non-ATPase regulatory subunit 9"/>
    <property type="match status" value="1"/>
</dbReference>
<evidence type="ECO:0000256" key="6">
    <source>
        <dbReference type="ARBA" id="ARBA00062195"/>
    </source>
</evidence>
<dbReference type="InterPro" id="IPR040815">
    <property type="entry name" value="Nas2_N"/>
</dbReference>
<organism evidence="8 9">
    <name type="scientific">Esox lucius</name>
    <name type="common">Northern pike</name>
    <dbReference type="NCBI Taxonomy" id="8010"/>
    <lineage>
        <taxon>Eukaryota</taxon>
        <taxon>Metazoa</taxon>
        <taxon>Chordata</taxon>
        <taxon>Craniata</taxon>
        <taxon>Vertebrata</taxon>
        <taxon>Euteleostomi</taxon>
        <taxon>Actinopterygii</taxon>
        <taxon>Neopterygii</taxon>
        <taxon>Teleostei</taxon>
        <taxon>Protacanthopterygii</taxon>
        <taxon>Esociformes</taxon>
        <taxon>Esocidae</taxon>
        <taxon>Esox</taxon>
    </lineage>
</organism>
<evidence type="ECO:0000313" key="8">
    <source>
        <dbReference type="Ensembl" id="ENSELUP00000094839.1"/>
    </source>
</evidence>
<dbReference type="Proteomes" id="UP000265140">
    <property type="component" value="Chromosome 13"/>
</dbReference>
<dbReference type="Pfam" id="PF17820">
    <property type="entry name" value="PDZ_6"/>
    <property type="match status" value="1"/>
</dbReference>
<dbReference type="PANTHER" id="PTHR12651">
    <property type="entry name" value="26S PROTEASOME NON-ATPASE REGULATORY SUBUNIT 9"/>
    <property type="match status" value="1"/>
</dbReference>
<reference evidence="8" key="3">
    <citation type="submission" date="2025-09" db="UniProtKB">
        <authorList>
            <consortium name="Ensembl"/>
        </authorList>
    </citation>
    <scope>IDENTIFICATION</scope>
</reference>
<evidence type="ECO:0000256" key="5">
    <source>
        <dbReference type="ARBA" id="ARBA00054581"/>
    </source>
</evidence>
<evidence type="ECO:0000256" key="2">
    <source>
        <dbReference type="ARBA" id="ARBA00014937"/>
    </source>
</evidence>
<evidence type="ECO:0000259" key="7">
    <source>
        <dbReference type="SMART" id="SM00228"/>
    </source>
</evidence>